<keyword evidence="4 9" id="KW-0863">Zinc-finger</keyword>
<dbReference type="PROSITE" id="PS50157">
    <property type="entry name" value="ZINC_FINGER_C2H2_2"/>
    <property type="match status" value="14"/>
</dbReference>
<feature type="domain" description="C2H2-type" evidence="10">
    <location>
        <begin position="489"/>
        <end position="516"/>
    </location>
</feature>
<dbReference type="InterPro" id="IPR036051">
    <property type="entry name" value="KRAB_dom_sf"/>
</dbReference>
<reference evidence="13" key="1">
    <citation type="submission" date="2025-08" db="UniProtKB">
        <authorList>
            <consortium name="RefSeq"/>
        </authorList>
    </citation>
    <scope>IDENTIFICATION</scope>
    <source>
        <tissue evidence="13">Blood</tissue>
    </source>
</reference>
<dbReference type="SMART" id="SM00349">
    <property type="entry name" value="KRAB"/>
    <property type="match status" value="1"/>
</dbReference>
<dbReference type="InterPro" id="IPR001909">
    <property type="entry name" value="KRAB"/>
</dbReference>
<keyword evidence="5" id="KW-0862">Zinc</keyword>
<dbReference type="Gene3D" id="6.10.140.140">
    <property type="match status" value="1"/>
</dbReference>
<gene>
    <name evidence="13" type="primary">LOC103553598</name>
</gene>
<dbReference type="InterPro" id="IPR013087">
    <property type="entry name" value="Znf_C2H2_type"/>
</dbReference>
<evidence type="ECO:0000313" key="13">
    <source>
        <dbReference type="RefSeq" id="XP_008522435.2"/>
    </source>
</evidence>
<dbReference type="Proteomes" id="UP001652662">
    <property type="component" value="Chromosome 9"/>
</dbReference>
<feature type="domain" description="C2H2-type" evidence="10">
    <location>
        <begin position="377"/>
        <end position="404"/>
    </location>
</feature>
<name>A0ABM2ETW0_EQUPR</name>
<dbReference type="RefSeq" id="XP_008522435.2">
    <property type="nucleotide sequence ID" value="XM_008524213.2"/>
</dbReference>
<dbReference type="PROSITE" id="PS50805">
    <property type="entry name" value="KRAB"/>
    <property type="match status" value="1"/>
</dbReference>
<evidence type="ECO:0000259" key="11">
    <source>
        <dbReference type="PROSITE" id="PS50805"/>
    </source>
</evidence>
<organism evidence="12 13">
    <name type="scientific">Equus przewalskii</name>
    <name type="common">Przewalski's horse</name>
    <name type="synonym">Equus caballus przewalskii</name>
    <dbReference type="NCBI Taxonomy" id="9798"/>
    <lineage>
        <taxon>Eukaryota</taxon>
        <taxon>Metazoa</taxon>
        <taxon>Chordata</taxon>
        <taxon>Craniata</taxon>
        <taxon>Vertebrata</taxon>
        <taxon>Euteleostomi</taxon>
        <taxon>Mammalia</taxon>
        <taxon>Eutheria</taxon>
        <taxon>Laurasiatheria</taxon>
        <taxon>Perissodactyla</taxon>
        <taxon>Equidae</taxon>
        <taxon>Equus</taxon>
    </lineage>
</organism>
<evidence type="ECO:0000256" key="9">
    <source>
        <dbReference type="PROSITE-ProRule" id="PRU00042"/>
    </source>
</evidence>
<feature type="domain" description="C2H2-type" evidence="10">
    <location>
        <begin position="433"/>
        <end position="460"/>
    </location>
</feature>
<dbReference type="SMART" id="SM00355">
    <property type="entry name" value="ZnF_C2H2"/>
    <property type="match status" value="13"/>
</dbReference>
<evidence type="ECO:0000259" key="10">
    <source>
        <dbReference type="PROSITE" id="PS50157"/>
    </source>
</evidence>
<accession>A0ABM2ETW0</accession>
<dbReference type="PANTHER" id="PTHR16515:SF51">
    <property type="entry name" value="ZINC FINGER PROTEIN 833-RELATED"/>
    <property type="match status" value="1"/>
</dbReference>
<feature type="domain" description="C2H2-type" evidence="10">
    <location>
        <begin position="545"/>
        <end position="572"/>
    </location>
</feature>
<evidence type="ECO:0000256" key="1">
    <source>
        <dbReference type="ARBA" id="ARBA00004123"/>
    </source>
</evidence>
<keyword evidence="2" id="KW-0479">Metal-binding</keyword>
<evidence type="ECO:0000256" key="2">
    <source>
        <dbReference type="ARBA" id="ARBA00022723"/>
    </source>
</evidence>
<feature type="domain" description="C2H2-type" evidence="10">
    <location>
        <begin position="601"/>
        <end position="628"/>
    </location>
</feature>
<keyword evidence="6" id="KW-0805">Transcription regulation</keyword>
<keyword evidence="7" id="KW-0804">Transcription</keyword>
<protein>
    <submittedName>
        <fullName evidence="13">Zinc finger protein 530-like isoform X1</fullName>
    </submittedName>
</protein>
<evidence type="ECO:0000256" key="7">
    <source>
        <dbReference type="ARBA" id="ARBA00023163"/>
    </source>
</evidence>
<evidence type="ECO:0000313" key="12">
    <source>
        <dbReference type="Proteomes" id="UP001652662"/>
    </source>
</evidence>
<feature type="domain" description="C2H2-type" evidence="10">
    <location>
        <begin position="405"/>
        <end position="432"/>
    </location>
</feature>
<comment type="subcellular location">
    <subcellularLocation>
        <location evidence="1">Nucleus</location>
    </subcellularLocation>
</comment>
<dbReference type="GeneID" id="103553598"/>
<evidence type="ECO:0000256" key="6">
    <source>
        <dbReference type="ARBA" id="ARBA00023015"/>
    </source>
</evidence>
<evidence type="ECO:0000256" key="4">
    <source>
        <dbReference type="ARBA" id="ARBA00022771"/>
    </source>
</evidence>
<dbReference type="InterPro" id="IPR050331">
    <property type="entry name" value="Zinc_finger"/>
</dbReference>
<dbReference type="SUPFAM" id="SSF109640">
    <property type="entry name" value="KRAB domain (Kruppel-associated box)"/>
    <property type="match status" value="1"/>
</dbReference>
<feature type="domain" description="C2H2-type" evidence="10">
    <location>
        <begin position="629"/>
        <end position="656"/>
    </location>
</feature>
<evidence type="ECO:0000256" key="8">
    <source>
        <dbReference type="ARBA" id="ARBA00023242"/>
    </source>
</evidence>
<keyword evidence="8" id="KW-0539">Nucleus</keyword>
<evidence type="ECO:0000256" key="3">
    <source>
        <dbReference type="ARBA" id="ARBA00022737"/>
    </source>
</evidence>
<feature type="domain" description="C2H2-type" evidence="10">
    <location>
        <begin position="573"/>
        <end position="600"/>
    </location>
</feature>
<keyword evidence="12" id="KW-1185">Reference proteome</keyword>
<feature type="domain" description="C2H2-type" evidence="10">
    <location>
        <begin position="685"/>
        <end position="709"/>
    </location>
</feature>
<feature type="domain" description="C2H2-type" evidence="10">
    <location>
        <begin position="278"/>
        <end position="305"/>
    </location>
</feature>
<feature type="domain" description="C2H2-type" evidence="10">
    <location>
        <begin position="517"/>
        <end position="544"/>
    </location>
</feature>
<dbReference type="Gene3D" id="3.30.160.60">
    <property type="entry name" value="Classic Zinc Finger"/>
    <property type="match status" value="14"/>
</dbReference>
<dbReference type="PANTHER" id="PTHR16515">
    <property type="entry name" value="PR DOMAIN ZINC FINGER PROTEIN"/>
    <property type="match status" value="1"/>
</dbReference>
<dbReference type="CDD" id="cd07765">
    <property type="entry name" value="KRAB_A-box"/>
    <property type="match status" value="1"/>
</dbReference>
<feature type="domain" description="KRAB" evidence="11">
    <location>
        <begin position="124"/>
        <end position="202"/>
    </location>
</feature>
<dbReference type="SUPFAM" id="SSF57667">
    <property type="entry name" value="beta-beta-alpha zinc fingers"/>
    <property type="match status" value="8"/>
</dbReference>
<feature type="domain" description="C2H2-type" evidence="10">
    <location>
        <begin position="657"/>
        <end position="684"/>
    </location>
</feature>
<dbReference type="PROSITE" id="PS00028">
    <property type="entry name" value="ZINC_FINGER_C2H2_1"/>
    <property type="match status" value="13"/>
</dbReference>
<feature type="domain" description="C2H2-type" evidence="10">
    <location>
        <begin position="461"/>
        <end position="488"/>
    </location>
</feature>
<dbReference type="Pfam" id="PF01352">
    <property type="entry name" value="KRAB"/>
    <property type="match status" value="1"/>
</dbReference>
<proteinExistence type="predicted"/>
<dbReference type="Pfam" id="PF00096">
    <property type="entry name" value="zf-C2H2"/>
    <property type="match status" value="10"/>
</dbReference>
<keyword evidence="3" id="KW-0677">Repeat</keyword>
<evidence type="ECO:0000256" key="5">
    <source>
        <dbReference type="ARBA" id="ARBA00022833"/>
    </source>
</evidence>
<sequence>MTAGCLGLAAGGKEFSSTGMWNSVVALIFIQDIRSSIFNMLRFLATSENKRVAALSGVAGQIGLGLWGEVQDGDGCRRLWVLCEPKWNFVSYLGSQNLIPMFLTVLEAGKSKIKVLADLSLGCVTFEDVVIYFSQEEWVLLDEAQRILYHDVMLENFVLTTSLDCWCGAEDEEIPSEQSISVDAVSQIRTSKAGPLTQKTHPCEKCVSVLKDMFHLTELQTTYSGHKPCFGGVSRGFWFSANLQQYQKHGSGEEIFKMNIDWTSFVTNCRYHMSGKPLTCGENGKDFLATSGLLLHQATPNGEKPHSNIDCEEAFNSRKSYDKWIECRKVFSNTNTVDHQRVCTREGLDECSKCGNAFSCKYKFVQHQPIHIREWPYKCGECVKLFTHETYLIQHCKVHSGAKPYECIECGRSFSWKSDLIQHQRVHTGERPYACSECGKSFSQSSGLLQHKKAHTRARLHECAECGKAFGCKSKLVGHQRIHTGARPYECAECGKFFRQSSSLVQHQRIHTGARPYECIECGKSFSKKSVLIQHQRVHTGERPYECRECGKFFSQKSILIRHQRVHTGERPYECSECGKAFRCKSKLVGHQRIHSGARPYECSECGKFFRQSSSLIQHQRIHTGARPYKCGECGKSFSQSAILIQHQRVHTGERPYECNECGKSFSQSSSLIQHQRVHTGARPYECTECGKSFSQSSGLLQHRRAHLQ</sequence>
<dbReference type="InterPro" id="IPR036236">
    <property type="entry name" value="Znf_C2H2_sf"/>
</dbReference>
<feature type="domain" description="C2H2-type" evidence="10">
    <location>
        <begin position="349"/>
        <end position="376"/>
    </location>
</feature>